<evidence type="ECO:0000256" key="8">
    <source>
        <dbReference type="ARBA" id="ARBA00023136"/>
    </source>
</evidence>
<accession>A0ABU9VXV5</accession>
<keyword evidence="12" id="KW-1185">Reference proteome</keyword>
<evidence type="ECO:0000313" key="11">
    <source>
        <dbReference type="EMBL" id="MEN1761216.1"/>
    </source>
</evidence>
<dbReference type="RefSeq" id="WP_343186586.1">
    <property type="nucleotide sequence ID" value="NZ_JBCITM010000013.1"/>
</dbReference>
<feature type="transmembrane region" description="Helical" evidence="9">
    <location>
        <begin position="188"/>
        <end position="209"/>
    </location>
</feature>
<keyword evidence="4" id="KW-1003">Cell membrane</keyword>
<comment type="caution">
    <text evidence="11">The sequence shown here is derived from an EMBL/GenBank/DDBJ whole genome shotgun (WGS) entry which is preliminary data.</text>
</comment>
<feature type="transmembrane region" description="Helical" evidence="9">
    <location>
        <begin position="87"/>
        <end position="106"/>
    </location>
</feature>
<comment type="similarity">
    <text evidence="2">Belongs to the binding-protein-dependent transport system permease family. HisMQ subfamily.</text>
</comment>
<evidence type="ECO:0000256" key="5">
    <source>
        <dbReference type="ARBA" id="ARBA00022692"/>
    </source>
</evidence>
<dbReference type="NCBIfam" id="TIGR01726">
    <property type="entry name" value="HEQRo_perm_3TM"/>
    <property type="match status" value="1"/>
</dbReference>
<keyword evidence="3 9" id="KW-0813">Transport</keyword>
<organism evidence="11 12">
    <name type="scientific">Anoxynatronum sibiricum</name>
    <dbReference type="NCBI Taxonomy" id="210623"/>
    <lineage>
        <taxon>Bacteria</taxon>
        <taxon>Bacillati</taxon>
        <taxon>Bacillota</taxon>
        <taxon>Clostridia</taxon>
        <taxon>Eubacteriales</taxon>
        <taxon>Clostridiaceae</taxon>
        <taxon>Anoxynatronum</taxon>
    </lineage>
</organism>
<dbReference type="PANTHER" id="PTHR30614">
    <property type="entry name" value="MEMBRANE COMPONENT OF AMINO ACID ABC TRANSPORTER"/>
    <property type="match status" value="1"/>
</dbReference>
<proteinExistence type="inferred from homology"/>
<keyword evidence="7 9" id="KW-1133">Transmembrane helix</keyword>
<name>A0ABU9VXV5_9CLOT</name>
<evidence type="ECO:0000256" key="7">
    <source>
        <dbReference type="ARBA" id="ARBA00022989"/>
    </source>
</evidence>
<dbReference type="InterPro" id="IPR000515">
    <property type="entry name" value="MetI-like"/>
</dbReference>
<dbReference type="CDD" id="cd06261">
    <property type="entry name" value="TM_PBP2"/>
    <property type="match status" value="1"/>
</dbReference>
<gene>
    <name evidence="11" type="ORF">AAIG11_12055</name>
</gene>
<feature type="transmembrane region" description="Helical" evidence="9">
    <location>
        <begin position="53"/>
        <end position="75"/>
    </location>
</feature>
<evidence type="ECO:0000256" key="4">
    <source>
        <dbReference type="ARBA" id="ARBA00022475"/>
    </source>
</evidence>
<evidence type="ECO:0000256" key="6">
    <source>
        <dbReference type="ARBA" id="ARBA00022970"/>
    </source>
</evidence>
<reference evidence="11 12" key="1">
    <citation type="submission" date="2024-04" db="EMBL/GenBank/DDBJ databases">
        <title>Genome sequencing and metabolic network reconstruction of aminoacids and betaine degradation by Anoxynatronum sibiricum.</title>
        <authorList>
            <person name="Detkova E.N."/>
            <person name="Boltjanskaja Y.V."/>
            <person name="Mardanov A.V."/>
            <person name="Kevbrin V."/>
        </authorList>
    </citation>
    <scope>NUCLEOTIDE SEQUENCE [LARGE SCALE GENOMIC DNA]</scope>
    <source>
        <strain evidence="11 12">Z-7981</strain>
    </source>
</reference>
<dbReference type="InterPro" id="IPR010065">
    <property type="entry name" value="AA_ABC_transptr_permease_3TM"/>
</dbReference>
<dbReference type="Pfam" id="PF00528">
    <property type="entry name" value="BPD_transp_1"/>
    <property type="match status" value="1"/>
</dbReference>
<dbReference type="InterPro" id="IPR035906">
    <property type="entry name" value="MetI-like_sf"/>
</dbReference>
<evidence type="ECO:0000256" key="1">
    <source>
        <dbReference type="ARBA" id="ARBA00004651"/>
    </source>
</evidence>
<evidence type="ECO:0000256" key="2">
    <source>
        <dbReference type="ARBA" id="ARBA00010072"/>
    </source>
</evidence>
<keyword evidence="8 9" id="KW-0472">Membrane</keyword>
<dbReference type="PANTHER" id="PTHR30614:SF20">
    <property type="entry name" value="GLUTAMINE TRANSPORT SYSTEM PERMEASE PROTEIN GLNP"/>
    <property type="match status" value="1"/>
</dbReference>
<dbReference type="SUPFAM" id="SSF161098">
    <property type="entry name" value="MetI-like"/>
    <property type="match status" value="1"/>
</dbReference>
<keyword evidence="6" id="KW-0029">Amino-acid transport</keyword>
<evidence type="ECO:0000256" key="9">
    <source>
        <dbReference type="RuleBase" id="RU363032"/>
    </source>
</evidence>
<evidence type="ECO:0000256" key="3">
    <source>
        <dbReference type="ARBA" id="ARBA00022448"/>
    </source>
</evidence>
<evidence type="ECO:0000313" key="12">
    <source>
        <dbReference type="Proteomes" id="UP001407405"/>
    </source>
</evidence>
<dbReference type="Proteomes" id="UP001407405">
    <property type="component" value="Unassembled WGS sequence"/>
</dbReference>
<protein>
    <submittedName>
        <fullName evidence="11">Amino acid ABC transporter permease</fullName>
    </submittedName>
</protein>
<keyword evidence="5 9" id="KW-0812">Transmembrane</keyword>
<dbReference type="Gene3D" id="1.10.3720.10">
    <property type="entry name" value="MetI-like"/>
    <property type="match status" value="1"/>
</dbReference>
<dbReference type="EMBL" id="JBCITM010000013">
    <property type="protein sequence ID" value="MEN1761216.1"/>
    <property type="molecule type" value="Genomic_DNA"/>
</dbReference>
<feature type="transmembrane region" description="Helical" evidence="9">
    <location>
        <begin position="20"/>
        <end position="41"/>
    </location>
</feature>
<evidence type="ECO:0000259" key="10">
    <source>
        <dbReference type="PROSITE" id="PS50928"/>
    </source>
</evidence>
<feature type="domain" description="ABC transmembrane type-1" evidence="10">
    <location>
        <begin position="17"/>
        <end position="206"/>
    </location>
</feature>
<comment type="subcellular location">
    <subcellularLocation>
        <location evidence="1 9">Cell membrane</location>
        <topology evidence="1 9">Multi-pass membrane protein</topology>
    </subcellularLocation>
</comment>
<sequence>MDFSFITRYQGLYLTGTRNTIFLAVLAVLFGVMLGLILALMRRSSLKPVKFLAAAYIEFVRGTPLLVQLFIIFYGLPVVTGMRFPDFVAGVIALSLNSAAYVAEIIRAGLQSIDRGQMEAARSLGMPHNTAMRHIIIPQAFKNILPALGNEFIVVIKESAIVSVIGIYDIMRSANIVRGITYRPFEPLIVAAFIYFILTFTLSNLLGVAERRMRAGDSH</sequence>
<dbReference type="PROSITE" id="PS50928">
    <property type="entry name" value="ABC_TM1"/>
    <property type="match status" value="1"/>
</dbReference>
<dbReference type="InterPro" id="IPR043429">
    <property type="entry name" value="ArtM/GltK/GlnP/TcyL/YhdX-like"/>
</dbReference>